<evidence type="ECO:0000313" key="4">
    <source>
        <dbReference type="EMBL" id="BBX86834.1"/>
    </source>
</evidence>
<dbReference type="InterPro" id="IPR029016">
    <property type="entry name" value="GAF-like_dom_sf"/>
</dbReference>
<dbReference type="Gene3D" id="3.30.450.40">
    <property type="match status" value="1"/>
</dbReference>
<dbReference type="InterPro" id="IPR036390">
    <property type="entry name" value="WH_DNA-bd_sf"/>
</dbReference>
<dbReference type="SUPFAM" id="SSF55781">
    <property type="entry name" value="GAF domain-like"/>
    <property type="match status" value="1"/>
</dbReference>
<sequence>MGEFATAGNVLDERLAAATGLLSHPDGAAQDKLTVTLPASVSRRGVLDGAFAILEALATAEGGLGLTALAGACGLAKTSSFRLAEQLVALGALQRVNNRYYIGARIGRIGESWQPNPVLRQAGQGPVRTLAAQSRAIASLRILHEDRLRPICTAAPHGRGYMPTPASREATGRTASGRVLYATKGQNDVGLPDCWTRLEWRRLRESIRDHHAVVVDQQDAFAGICCVSAPVWWPNGTCAGAVTVLMQAAKPAPNLRDLVVRAARSIGAGLR</sequence>
<dbReference type="PROSITE" id="PS51077">
    <property type="entry name" value="HTH_ICLR"/>
    <property type="match status" value="1"/>
</dbReference>
<reference evidence="4 5" key="1">
    <citation type="journal article" date="2019" name="Emerg. Microbes Infect.">
        <title>Comprehensive subspecies identification of 175 nontuberculous mycobacteria species based on 7547 genomic profiles.</title>
        <authorList>
            <person name="Matsumoto Y."/>
            <person name="Kinjo T."/>
            <person name="Motooka D."/>
            <person name="Nabeya D."/>
            <person name="Jung N."/>
            <person name="Uechi K."/>
            <person name="Horii T."/>
            <person name="Iida T."/>
            <person name="Fujita J."/>
            <person name="Nakamura S."/>
        </authorList>
    </citation>
    <scope>NUCLEOTIDE SEQUENCE [LARGE SCALE GENOMIC DNA]</scope>
    <source>
        <strain evidence="4 5">JCM 15296</strain>
    </source>
</reference>
<evidence type="ECO:0000313" key="5">
    <source>
        <dbReference type="Proteomes" id="UP000465609"/>
    </source>
</evidence>
<dbReference type="InterPro" id="IPR036388">
    <property type="entry name" value="WH-like_DNA-bd_sf"/>
</dbReference>
<protein>
    <recommendedName>
        <fullName evidence="3">HTH iclR-type domain-containing protein</fullName>
    </recommendedName>
</protein>
<keyword evidence="5" id="KW-1185">Reference proteome</keyword>
<evidence type="ECO:0000256" key="1">
    <source>
        <dbReference type="ARBA" id="ARBA00023015"/>
    </source>
</evidence>
<dbReference type="Gene3D" id="1.10.10.10">
    <property type="entry name" value="Winged helix-like DNA-binding domain superfamily/Winged helix DNA-binding domain"/>
    <property type="match status" value="1"/>
</dbReference>
<evidence type="ECO:0000256" key="2">
    <source>
        <dbReference type="ARBA" id="ARBA00023163"/>
    </source>
</evidence>
<gene>
    <name evidence="4" type="ORF">MAUB_47070</name>
</gene>
<evidence type="ECO:0000259" key="3">
    <source>
        <dbReference type="PROSITE" id="PS51077"/>
    </source>
</evidence>
<dbReference type="InterPro" id="IPR005471">
    <property type="entry name" value="Tscrpt_reg_IclR_N"/>
</dbReference>
<keyword evidence="2" id="KW-0804">Transcription</keyword>
<dbReference type="PANTHER" id="PTHR30136">
    <property type="entry name" value="HELIX-TURN-HELIX TRANSCRIPTIONAL REGULATOR, ICLR FAMILY"/>
    <property type="match status" value="1"/>
</dbReference>
<dbReference type="InterPro" id="IPR050707">
    <property type="entry name" value="HTH_MetabolicPath_Reg"/>
</dbReference>
<dbReference type="SMART" id="SM00346">
    <property type="entry name" value="HTH_ICLR"/>
    <property type="match status" value="1"/>
</dbReference>
<dbReference type="PANTHER" id="PTHR30136:SF24">
    <property type="entry name" value="HTH-TYPE TRANSCRIPTIONAL REPRESSOR ALLR"/>
    <property type="match status" value="1"/>
</dbReference>
<name>A0ABM7IJB7_9MYCO</name>
<dbReference type="EMBL" id="AP022577">
    <property type="protein sequence ID" value="BBX86834.1"/>
    <property type="molecule type" value="Genomic_DNA"/>
</dbReference>
<keyword evidence="1" id="KW-0805">Transcription regulation</keyword>
<organism evidence="4 5">
    <name type="scientific">Mycolicibacterium aubagnense</name>
    <dbReference type="NCBI Taxonomy" id="319707"/>
    <lineage>
        <taxon>Bacteria</taxon>
        <taxon>Bacillati</taxon>
        <taxon>Actinomycetota</taxon>
        <taxon>Actinomycetes</taxon>
        <taxon>Mycobacteriales</taxon>
        <taxon>Mycobacteriaceae</taxon>
        <taxon>Mycolicibacterium</taxon>
    </lineage>
</organism>
<dbReference type="Pfam" id="PF09339">
    <property type="entry name" value="HTH_IclR"/>
    <property type="match status" value="1"/>
</dbReference>
<dbReference type="RefSeq" id="WP_138229210.1">
    <property type="nucleotide sequence ID" value="NZ_AP022577.1"/>
</dbReference>
<proteinExistence type="predicted"/>
<dbReference type="SUPFAM" id="SSF46785">
    <property type="entry name" value="Winged helix' DNA-binding domain"/>
    <property type="match status" value="1"/>
</dbReference>
<feature type="domain" description="HTH iclR-type" evidence="3">
    <location>
        <begin position="44"/>
        <end position="104"/>
    </location>
</feature>
<dbReference type="Proteomes" id="UP000465609">
    <property type="component" value="Chromosome"/>
</dbReference>
<accession>A0ABM7IJB7</accession>